<protein>
    <recommendedName>
        <fullName evidence="2">NID domain-containing protein</fullName>
    </recommendedName>
</protein>
<dbReference type="EMBL" id="JAUPFM010000013">
    <property type="protein sequence ID" value="KAK2833036.1"/>
    <property type="molecule type" value="Genomic_DNA"/>
</dbReference>
<feature type="coiled-coil region" evidence="1">
    <location>
        <begin position="3"/>
        <end position="30"/>
    </location>
</feature>
<dbReference type="GO" id="GO:0005634">
    <property type="term" value="C:nucleus"/>
    <property type="evidence" value="ECO:0007669"/>
    <property type="project" value="TreeGrafter"/>
</dbReference>
<gene>
    <name evidence="3" type="ORF">Q5P01_016925</name>
</gene>
<evidence type="ECO:0000313" key="4">
    <source>
        <dbReference type="Proteomes" id="UP001187415"/>
    </source>
</evidence>
<keyword evidence="4" id="KW-1185">Reference proteome</keyword>
<evidence type="ECO:0000313" key="3">
    <source>
        <dbReference type="EMBL" id="KAK2833036.1"/>
    </source>
</evidence>
<dbReference type="AlphaFoldDB" id="A0AA88MCE7"/>
<dbReference type="PANTHER" id="PTHR15225:SF1">
    <property type="entry name" value="INTERFERON-INDUCED 35 KDA PROTEIN"/>
    <property type="match status" value="1"/>
</dbReference>
<name>A0AA88MCE7_CHASR</name>
<evidence type="ECO:0000259" key="2">
    <source>
        <dbReference type="Pfam" id="PF07292"/>
    </source>
</evidence>
<organism evidence="3 4">
    <name type="scientific">Channa striata</name>
    <name type="common">Snakehead murrel</name>
    <name type="synonym">Ophicephalus striatus</name>
    <dbReference type="NCBI Taxonomy" id="64152"/>
    <lineage>
        <taxon>Eukaryota</taxon>
        <taxon>Metazoa</taxon>
        <taxon>Chordata</taxon>
        <taxon>Craniata</taxon>
        <taxon>Vertebrata</taxon>
        <taxon>Euteleostomi</taxon>
        <taxon>Actinopterygii</taxon>
        <taxon>Neopterygii</taxon>
        <taxon>Teleostei</taxon>
        <taxon>Neoteleostei</taxon>
        <taxon>Acanthomorphata</taxon>
        <taxon>Anabantaria</taxon>
        <taxon>Anabantiformes</taxon>
        <taxon>Channoidei</taxon>
        <taxon>Channidae</taxon>
        <taxon>Channa</taxon>
    </lineage>
</organism>
<feature type="domain" description="NID" evidence="2">
    <location>
        <begin position="65"/>
        <end position="150"/>
    </location>
</feature>
<evidence type="ECO:0000256" key="1">
    <source>
        <dbReference type="SAM" id="Coils"/>
    </source>
</evidence>
<sequence length="155" mass="17810">MEFQRVQEALEEEEATNQRLREKCDVFSAVPEKELVFKGLTINADDTQKFEMKSRIVYPMTGGTALVTFEEEDVANNILQIKMHRVGLGEECRINVEARPVTLMVPCLVEINSEICPRRILLSNLPKMDTETMLNKLEIHFSKRKNGGGRWKVVK</sequence>
<accession>A0AA88MCE7</accession>
<dbReference type="Pfam" id="PF07292">
    <property type="entry name" value="NID"/>
    <property type="match status" value="1"/>
</dbReference>
<reference evidence="3" key="1">
    <citation type="submission" date="2023-07" db="EMBL/GenBank/DDBJ databases">
        <title>Chromosome-level Genome Assembly of Striped Snakehead (Channa striata).</title>
        <authorList>
            <person name="Liu H."/>
        </authorList>
    </citation>
    <scope>NUCLEOTIDE SEQUENCE</scope>
    <source>
        <strain evidence="3">Gz</strain>
        <tissue evidence="3">Muscle</tissue>
    </source>
</reference>
<keyword evidence="1" id="KW-0175">Coiled coil</keyword>
<dbReference type="PANTHER" id="PTHR15225">
    <property type="entry name" value="INTERFERON-INDUCED PROTEIN 35/NMI N-MYC/STAT INTERACTING PROTEIN"/>
    <property type="match status" value="1"/>
</dbReference>
<proteinExistence type="predicted"/>
<dbReference type="Proteomes" id="UP001187415">
    <property type="component" value="Unassembled WGS sequence"/>
</dbReference>
<dbReference type="InterPro" id="IPR009909">
    <property type="entry name" value="Nmi/IFP35_dom"/>
</dbReference>
<comment type="caution">
    <text evidence="3">The sequence shown here is derived from an EMBL/GenBank/DDBJ whole genome shotgun (WGS) entry which is preliminary data.</text>
</comment>